<gene>
    <name evidence="3" type="ORF">H0E87_021713</name>
</gene>
<dbReference type="GO" id="GO:0008289">
    <property type="term" value="F:lipid binding"/>
    <property type="evidence" value="ECO:0007669"/>
    <property type="project" value="InterPro"/>
</dbReference>
<feature type="transmembrane region" description="Helical" evidence="1">
    <location>
        <begin position="9"/>
        <end position="29"/>
    </location>
</feature>
<dbReference type="AlphaFoldDB" id="A0A8T2XGJ7"/>
<organism evidence="3 4">
    <name type="scientific">Populus deltoides</name>
    <name type="common">Eastern poplar</name>
    <name type="synonym">Eastern cottonwood</name>
    <dbReference type="NCBI Taxonomy" id="3696"/>
    <lineage>
        <taxon>Eukaryota</taxon>
        <taxon>Viridiplantae</taxon>
        <taxon>Streptophyta</taxon>
        <taxon>Embryophyta</taxon>
        <taxon>Tracheophyta</taxon>
        <taxon>Spermatophyta</taxon>
        <taxon>Magnoliopsida</taxon>
        <taxon>eudicotyledons</taxon>
        <taxon>Gunneridae</taxon>
        <taxon>Pentapetalae</taxon>
        <taxon>rosids</taxon>
        <taxon>fabids</taxon>
        <taxon>Malpighiales</taxon>
        <taxon>Salicaceae</taxon>
        <taxon>Saliceae</taxon>
        <taxon>Populus</taxon>
    </lineage>
</organism>
<dbReference type="Proteomes" id="UP000807159">
    <property type="component" value="Chromosome 12"/>
</dbReference>
<keyword evidence="1" id="KW-0812">Transmembrane</keyword>
<evidence type="ECO:0000313" key="4">
    <source>
        <dbReference type="Proteomes" id="UP000807159"/>
    </source>
</evidence>
<accession>A0A8T2XGJ7</accession>
<keyword evidence="1" id="KW-1133">Transmembrane helix</keyword>
<dbReference type="CDD" id="cd08870">
    <property type="entry name" value="START_STARD2_7-like"/>
    <property type="match status" value="1"/>
</dbReference>
<sequence>MLGVRTETVGFLGPLWISFLIGLIIGWSWKPKWVTRESDKLASCVSKILESSLPSSPCRFLMSPLKSFGSFSQWNSFLVRSSNCEASWVVDNNNNLEHQKPSHVPPTEYEDCRSQLNEEQSNIASLVTEEDLKHLNQLVEVKDGGSTWIHMMDRSTPTMRYQAWRRDPKTGPPQYHSSTVFEDASPEIVRDLFWDDDFRTKWDDMLAYSAILDECSITGTMLVHWIRKFPFFCSDREYIIGRRIWELGRSYFCVTKGTNKQLILTGLKLGWLKVLLRVEYHAHLSQGEISQDGLTYTTQVGVSEQVLTTPEHWAIALSVESRRGDGQLTACEVLLFHHEDMGIPWEIAKLGVRQGMWGTVKKIEPGLRAYQKARASGAELSRPAFMAQINTKINPELLRSLGGDENLSENEAATTTSEKSLGRNIPKLLIFGGAIILACSFDRGLLTKAFIFNVGRSGSGRLYNFVSYFRNMLIMRYDEDAFTQSRSFLFNQLNHRYLKVHISSALQDVVIVYVHQSHFSSLVAEIFVNMMSCALMA</sequence>
<protein>
    <recommendedName>
        <fullName evidence="2">START domain-containing protein</fullName>
    </recommendedName>
</protein>
<dbReference type="PROSITE" id="PS50848">
    <property type="entry name" value="START"/>
    <property type="match status" value="1"/>
</dbReference>
<dbReference type="InterPro" id="IPR023393">
    <property type="entry name" value="START-like_dom_sf"/>
</dbReference>
<evidence type="ECO:0000259" key="2">
    <source>
        <dbReference type="PROSITE" id="PS50848"/>
    </source>
</evidence>
<dbReference type="PANTHER" id="PTHR19308:SF50">
    <property type="entry name" value="PROTEIN CP5, PUTATIVE-RELATED"/>
    <property type="match status" value="1"/>
</dbReference>
<keyword evidence="4" id="KW-1185">Reference proteome</keyword>
<evidence type="ECO:0000256" key="1">
    <source>
        <dbReference type="SAM" id="Phobius"/>
    </source>
</evidence>
<dbReference type="InterPro" id="IPR051213">
    <property type="entry name" value="START_lipid_transfer"/>
</dbReference>
<evidence type="ECO:0000313" key="3">
    <source>
        <dbReference type="EMBL" id="KAH8492248.1"/>
    </source>
</evidence>
<dbReference type="EMBL" id="JACEGQ020000012">
    <property type="protein sequence ID" value="KAH8492248.1"/>
    <property type="molecule type" value="Genomic_DNA"/>
</dbReference>
<reference evidence="3" key="1">
    <citation type="journal article" date="2021" name="J. Hered.">
        <title>Genome Assembly of Salicaceae Populus deltoides (Eastern Cottonwood) I-69 Based on Nanopore Sequencing and Hi-C Technologies.</title>
        <authorList>
            <person name="Bai S."/>
            <person name="Wu H."/>
            <person name="Zhang J."/>
            <person name="Pan Z."/>
            <person name="Zhao W."/>
            <person name="Li Z."/>
            <person name="Tong C."/>
        </authorList>
    </citation>
    <scope>NUCLEOTIDE SEQUENCE</scope>
    <source>
        <tissue evidence="3">Leaf</tissue>
    </source>
</reference>
<dbReference type="GO" id="GO:0005737">
    <property type="term" value="C:cytoplasm"/>
    <property type="evidence" value="ECO:0007669"/>
    <property type="project" value="UniProtKB-ARBA"/>
</dbReference>
<dbReference type="PANTHER" id="PTHR19308">
    <property type="entry name" value="PHOSPHATIDYLCHOLINE TRANSFER PROTEIN"/>
    <property type="match status" value="1"/>
</dbReference>
<dbReference type="SUPFAM" id="SSF55961">
    <property type="entry name" value="Bet v1-like"/>
    <property type="match status" value="1"/>
</dbReference>
<dbReference type="InterPro" id="IPR002913">
    <property type="entry name" value="START_lipid-bd_dom"/>
</dbReference>
<feature type="domain" description="START" evidence="2">
    <location>
        <begin position="148"/>
        <end position="372"/>
    </location>
</feature>
<dbReference type="Gene3D" id="3.30.530.20">
    <property type="match status" value="1"/>
</dbReference>
<keyword evidence="1" id="KW-0472">Membrane</keyword>
<proteinExistence type="predicted"/>
<comment type="caution">
    <text evidence="3">The sequence shown here is derived from an EMBL/GenBank/DDBJ whole genome shotgun (WGS) entry which is preliminary data.</text>
</comment>
<name>A0A8T2XGJ7_POPDE</name>